<reference evidence="2" key="1">
    <citation type="submission" date="2017-02" db="UniProtKB">
        <authorList>
            <consortium name="WormBaseParasite"/>
        </authorList>
    </citation>
    <scope>IDENTIFICATION</scope>
</reference>
<evidence type="ECO:0000256" key="1">
    <source>
        <dbReference type="SAM" id="MobiDB-lite"/>
    </source>
</evidence>
<feature type="region of interest" description="Disordered" evidence="1">
    <location>
        <begin position="1"/>
        <end position="24"/>
    </location>
</feature>
<evidence type="ECO:0000313" key="2">
    <source>
        <dbReference type="WBParaSite" id="ASIM_0002013201-mRNA-1"/>
    </source>
</evidence>
<feature type="compositionally biased region" description="Low complexity" evidence="1">
    <location>
        <begin position="1"/>
        <end position="18"/>
    </location>
</feature>
<accession>A0A0M3KGL8</accession>
<dbReference type="WBParaSite" id="ASIM_0002013201-mRNA-1">
    <property type="protein sequence ID" value="ASIM_0002013201-mRNA-1"/>
    <property type="gene ID" value="ASIM_0002013201"/>
</dbReference>
<proteinExistence type="predicted"/>
<organism evidence="2">
    <name type="scientific">Anisakis simplex</name>
    <name type="common">Herring worm</name>
    <dbReference type="NCBI Taxonomy" id="6269"/>
    <lineage>
        <taxon>Eukaryota</taxon>
        <taxon>Metazoa</taxon>
        <taxon>Ecdysozoa</taxon>
        <taxon>Nematoda</taxon>
        <taxon>Chromadorea</taxon>
        <taxon>Rhabditida</taxon>
        <taxon>Spirurina</taxon>
        <taxon>Ascaridomorpha</taxon>
        <taxon>Ascaridoidea</taxon>
        <taxon>Anisakidae</taxon>
        <taxon>Anisakis</taxon>
        <taxon>Anisakis simplex complex</taxon>
    </lineage>
</organism>
<protein>
    <submittedName>
        <fullName evidence="2">CASPASE_P20 domain-containing protein</fullName>
    </submittedName>
</protein>
<name>A0A0M3KGL8_ANISI</name>
<sequence length="88" mass="9793">LDLTSIAIPSRSTSAASAPPDPQIVSDQSALDAATLDRNNPQRERYSIRSRIDMFDRMSGLGTAYGCRHLLRKQSDNIWFDAVVSLHF</sequence>
<dbReference type="AlphaFoldDB" id="A0A0M3KGL8"/>